<proteinExistence type="predicted"/>
<dbReference type="Proteomes" id="UP000054632">
    <property type="component" value="Unassembled WGS sequence"/>
</dbReference>
<name>A0A0V1DUG1_TRIPS</name>
<evidence type="ECO:0000313" key="1">
    <source>
        <dbReference type="EMBL" id="KRY65223.1"/>
    </source>
</evidence>
<protein>
    <submittedName>
        <fullName evidence="1">Uncharacterized protein</fullName>
    </submittedName>
</protein>
<dbReference type="EMBL" id="JYDR01000222">
    <property type="protein sequence ID" value="KRY65223.1"/>
    <property type="molecule type" value="Genomic_DNA"/>
</dbReference>
<sequence>MLAFTFFFISEEIGCQERCGLLHCSPQIIPNRNLLVLQKMAKNVFLQFGLFLIAISLY</sequence>
<evidence type="ECO:0000313" key="2">
    <source>
        <dbReference type="Proteomes" id="UP000054632"/>
    </source>
</evidence>
<gene>
    <name evidence="1" type="ORF">T4A_1263</name>
</gene>
<dbReference type="AlphaFoldDB" id="A0A0V1DUG1"/>
<accession>A0A0V1DUG1</accession>
<reference evidence="1 2" key="1">
    <citation type="submission" date="2015-01" db="EMBL/GenBank/DDBJ databases">
        <title>Evolution of Trichinella species and genotypes.</title>
        <authorList>
            <person name="Korhonen P.K."/>
            <person name="Edoardo P."/>
            <person name="Giuseppe L.R."/>
            <person name="Gasser R.B."/>
        </authorList>
    </citation>
    <scope>NUCLEOTIDE SEQUENCE [LARGE SCALE GENOMIC DNA]</scope>
    <source>
        <strain evidence="1">ISS13</strain>
    </source>
</reference>
<organism evidence="1 2">
    <name type="scientific">Trichinella pseudospiralis</name>
    <name type="common">Parasitic roundworm</name>
    <dbReference type="NCBI Taxonomy" id="6337"/>
    <lineage>
        <taxon>Eukaryota</taxon>
        <taxon>Metazoa</taxon>
        <taxon>Ecdysozoa</taxon>
        <taxon>Nematoda</taxon>
        <taxon>Enoplea</taxon>
        <taxon>Dorylaimia</taxon>
        <taxon>Trichinellida</taxon>
        <taxon>Trichinellidae</taxon>
        <taxon>Trichinella</taxon>
    </lineage>
</organism>
<comment type="caution">
    <text evidence="1">The sequence shown here is derived from an EMBL/GenBank/DDBJ whole genome shotgun (WGS) entry which is preliminary data.</text>
</comment>